<dbReference type="GO" id="GO:0016987">
    <property type="term" value="F:sigma factor activity"/>
    <property type="evidence" value="ECO:0007669"/>
    <property type="project" value="UniProtKB-KW"/>
</dbReference>
<evidence type="ECO:0000256" key="4">
    <source>
        <dbReference type="ARBA" id="ARBA00023163"/>
    </source>
</evidence>
<dbReference type="InterPro" id="IPR039425">
    <property type="entry name" value="RNA_pol_sigma-70-like"/>
</dbReference>
<sequence length="192" mass="22120">MCTDIELQYHLKQIAEASSQQSFRRLFVHFYPPLKQFAFAIVKSQQSAEEIASDVLMNIWQQREKLHTIVNLKVYLYVSTRNIALNYLKKQQRQATLDLDDMTVSALVTVHNPEEIFISTELLHKCNQAIQQLPPRCRLIFKLIREDGLKYKEVAHILDISHSTVAAQMAIACKKIGAAIHLNLGTYLLREV</sequence>
<organism evidence="7 8">
    <name type="scientific">Chitinophaga costaii</name>
    <dbReference type="NCBI Taxonomy" id="1335309"/>
    <lineage>
        <taxon>Bacteria</taxon>
        <taxon>Pseudomonadati</taxon>
        <taxon>Bacteroidota</taxon>
        <taxon>Chitinophagia</taxon>
        <taxon>Chitinophagales</taxon>
        <taxon>Chitinophagaceae</taxon>
        <taxon>Chitinophaga</taxon>
    </lineage>
</organism>
<evidence type="ECO:0000259" key="5">
    <source>
        <dbReference type="Pfam" id="PF04542"/>
    </source>
</evidence>
<dbReference type="InterPro" id="IPR013249">
    <property type="entry name" value="RNA_pol_sigma70_r4_t2"/>
</dbReference>
<evidence type="ECO:0000256" key="3">
    <source>
        <dbReference type="ARBA" id="ARBA00023082"/>
    </source>
</evidence>
<dbReference type="GO" id="GO:0003677">
    <property type="term" value="F:DNA binding"/>
    <property type="evidence" value="ECO:0007669"/>
    <property type="project" value="InterPro"/>
</dbReference>
<feature type="domain" description="RNA polymerase sigma-70 region 2" evidence="5">
    <location>
        <begin position="26"/>
        <end position="93"/>
    </location>
</feature>
<dbReference type="InterPro" id="IPR036388">
    <property type="entry name" value="WH-like_DNA-bd_sf"/>
</dbReference>
<evidence type="ECO:0000313" key="7">
    <source>
        <dbReference type="EMBL" id="SCC19388.1"/>
    </source>
</evidence>
<dbReference type="NCBIfam" id="TIGR02985">
    <property type="entry name" value="Sig70_bacteroi1"/>
    <property type="match status" value="1"/>
</dbReference>
<dbReference type="STRING" id="1335309.GA0116948_104163"/>
<dbReference type="Gene3D" id="1.10.10.10">
    <property type="entry name" value="Winged helix-like DNA-binding domain superfamily/Winged helix DNA-binding domain"/>
    <property type="match status" value="1"/>
</dbReference>
<keyword evidence="4" id="KW-0804">Transcription</keyword>
<gene>
    <name evidence="7" type="ORF">GA0116948_104163</name>
</gene>
<comment type="similarity">
    <text evidence="1">Belongs to the sigma-70 factor family. ECF subfamily.</text>
</comment>
<proteinExistence type="inferred from homology"/>
<dbReference type="SUPFAM" id="SSF88946">
    <property type="entry name" value="Sigma2 domain of RNA polymerase sigma factors"/>
    <property type="match status" value="1"/>
</dbReference>
<keyword evidence="8" id="KW-1185">Reference proteome</keyword>
<dbReference type="GO" id="GO:0006352">
    <property type="term" value="P:DNA-templated transcription initiation"/>
    <property type="evidence" value="ECO:0007669"/>
    <property type="project" value="InterPro"/>
</dbReference>
<dbReference type="InterPro" id="IPR013325">
    <property type="entry name" value="RNA_pol_sigma_r2"/>
</dbReference>
<dbReference type="EMBL" id="FMAR01000004">
    <property type="protein sequence ID" value="SCC19388.1"/>
    <property type="molecule type" value="Genomic_DNA"/>
</dbReference>
<dbReference type="InterPro" id="IPR007627">
    <property type="entry name" value="RNA_pol_sigma70_r2"/>
</dbReference>
<dbReference type="PANTHER" id="PTHR43133:SF46">
    <property type="entry name" value="RNA POLYMERASE SIGMA-70 FACTOR ECF SUBFAMILY"/>
    <property type="match status" value="1"/>
</dbReference>
<evidence type="ECO:0000259" key="6">
    <source>
        <dbReference type="Pfam" id="PF08281"/>
    </source>
</evidence>
<dbReference type="Pfam" id="PF08281">
    <property type="entry name" value="Sigma70_r4_2"/>
    <property type="match status" value="1"/>
</dbReference>
<dbReference type="InterPro" id="IPR014284">
    <property type="entry name" value="RNA_pol_sigma-70_dom"/>
</dbReference>
<dbReference type="InterPro" id="IPR014327">
    <property type="entry name" value="RNA_pol_sigma70_bacteroid"/>
</dbReference>
<keyword evidence="3" id="KW-0731">Sigma factor</keyword>
<dbReference type="Gene3D" id="1.10.1740.10">
    <property type="match status" value="1"/>
</dbReference>
<name>A0A1C4CK19_9BACT</name>
<protein>
    <submittedName>
        <fullName evidence="7">RNA polymerase sigma-70 factor, ECF subfamily</fullName>
    </submittedName>
</protein>
<dbReference type="PANTHER" id="PTHR43133">
    <property type="entry name" value="RNA POLYMERASE ECF-TYPE SIGMA FACTO"/>
    <property type="match status" value="1"/>
</dbReference>
<dbReference type="NCBIfam" id="TIGR02937">
    <property type="entry name" value="sigma70-ECF"/>
    <property type="match status" value="1"/>
</dbReference>
<dbReference type="AlphaFoldDB" id="A0A1C4CK19"/>
<feature type="domain" description="RNA polymerase sigma factor 70 region 4 type 2" evidence="6">
    <location>
        <begin position="128"/>
        <end position="176"/>
    </location>
</feature>
<evidence type="ECO:0000256" key="1">
    <source>
        <dbReference type="ARBA" id="ARBA00010641"/>
    </source>
</evidence>
<dbReference type="Proteomes" id="UP000242818">
    <property type="component" value="Unassembled WGS sequence"/>
</dbReference>
<evidence type="ECO:0000256" key="2">
    <source>
        <dbReference type="ARBA" id="ARBA00023015"/>
    </source>
</evidence>
<dbReference type="InterPro" id="IPR013324">
    <property type="entry name" value="RNA_pol_sigma_r3/r4-like"/>
</dbReference>
<evidence type="ECO:0000313" key="8">
    <source>
        <dbReference type="Proteomes" id="UP000242818"/>
    </source>
</evidence>
<accession>A0A1C4CK19</accession>
<keyword evidence="2" id="KW-0805">Transcription regulation</keyword>
<dbReference type="SUPFAM" id="SSF88659">
    <property type="entry name" value="Sigma3 and sigma4 domains of RNA polymerase sigma factors"/>
    <property type="match status" value="1"/>
</dbReference>
<dbReference type="RefSeq" id="WP_089710819.1">
    <property type="nucleotide sequence ID" value="NZ_FMAR01000004.1"/>
</dbReference>
<reference evidence="7 8" key="1">
    <citation type="submission" date="2016-08" db="EMBL/GenBank/DDBJ databases">
        <authorList>
            <person name="Seilhamer J.J."/>
        </authorList>
    </citation>
    <scope>NUCLEOTIDE SEQUENCE [LARGE SCALE GENOMIC DNA]</scope>
    <source>
        <strain evidence="7 8">A37T2</strain>
    </source>
</reference>
<dbReference type="Pfam" id="PF04542">
    <property type="entry name" value="Sigma70_r2"/>
    <property type="match status" value="1"/>
</dbReference>
<dbReference type="OrthoDB" id="659361at2"/>